<dbReference type="Gene3D" id="3.30.70.141">
    <property type="entry name" value="Nucleoside diphosphate kinase-like domain"/>
    <property type="match status" value="1"/>
</dbReference>
<dbReference type="Pfam" id="PF00334">
    <property type="entry name" value="NDK"/>
    <property type="match status" value="1"/>
</dbReference>
<sequence>MVAMKLIQPTPEFASLHYNDLRKKPFFGGLVNFFSSGPIVAMVWEGKGAAVGGRVLLGSTNPADSLPGTIRGDFSIDIGRNIIHGSDSAESAVTEISLWFSPNEVFAWKPSENPWIYEK</sequence>
<evidence type="ECO:0000256" key="2">
    <source>
        <dbReference type="ARBA" id="ARBA00008142"/>
    </source>
</evidence>
<dbReference type="SUPFAM" id="SSF54919">
    <property type="entry name" value="Nucleoside diphosphate kinase, NDK"/>
    <property type="match status" value="1"/>
</dbReference>
<evidence type="ECO:0000259" key="8">
    <source>
        <dbReference type="SMART" id="SM00562"/>
    </source>
</evidence>
<evidence type="ECO:0000313" key="9">
    <source>
        <dbReference type="EMBL" id="NDV38698.1"/>
    </source>
</evidence>
<evidence type="ECO:0000256" key="3">
    <source>
        <dbReference type="ARBA" id="ARBA00012966"/>
    </source>
</evidence>
<dbReference type="InterPro" id="IPR034907">
    <property type="entry name" value="NDK-like_dom"/>
</dbReference>
<dbReference type="EC" id="2.7.4.6" evidence="3"/>
<organism evidence="9">
    <name type="scientific">Arcella intermedia</name>
    <dbReference type="NCBI Taxonomy" id="1963864"/>
    <lineage>
        <taxon>Eukaryota</taxon>
        <taxon>Amoebozoa</taxon>
        <taxon>Tubulinea</taxon>
        <taxon>Elardia</taxon>
        <taxon>Arcellinida</taxon>
        <taxon>Sphaerothecina</taxon>
        <taxon>Arcellidae</taxon>
        <taxon>Arcella</taxon>
    </lineage>
</organism>
<keyword evidence="4" id="KW-0808">Transferase</keyword>
<dbReference type="GO" id="GO:0006228">
    <property type="term" value="P:UTP biosynthetic process"/>
    <property type="evidence" value="ECO:0007669"/>
    <property type="project" value="InterPro"/>
</dbReference>
<dbReference type="PANTHER" id="PTHR11349">
    <property type="entry name" value="NUCLEOSIDE DIPHOSPHATE KINASE"/>
    <property type="match status" value="1"/>
</dbReference>
<name>A0A6B2LPQ7_9EUKA</name>
<evidence type="ECO:0000256" key="4">
    <source>
        <dbReference type="ARBA" id="ARBA00022679"/>
    </source>
</evidence>
<comment type="similarity">
    <text evidence="2 6 7">Belongs to the NDK family.</text>
</comment>
<dbReference type="InterPro" id="IPR001564">
    <property type="entry name" value="Nucleoside_diP_kinase"/>
</dbReference>
<evidence type="ECO:0000256" key="5">
    <source>
        <dbReference type="ARBA" id="ARBA00022777"/>
    </source>
</evidence>
<dbReference type="GO" id="GO:0006241">
    <property type="term" value="P:CTP biosynthetic process"/>
    <property type="evidence" value="ECO:0007669"/>
    <property type="project" value="InterPro"/>
</dbReference>
<accession>A0A6B2LPQ7</accession>
<dbReference type="GO" id="GO:0006183">
    <property type="term" value="P:GTP biosynthetic process"/>
    <property type="evidence" value="ECO:0007669"/>
    <property type="project" value="InterPro"/>
</dbReference>
<comment type="caution">
    <text evidence="6">Lacks conserved residue(s) required for the propagation of feature annotation.</text>
</comment>
<keyword evidence="5" id="KW-0418">Kinase</keyword>
<evidence type="ECO:0000256" key="6">
    <source>
        <dbReference type="PROSITE-ProRule" id="PRU00706"/>
    </source>
</evidence>
<dbReference type="PRINTS" id="PR01243">
    <property type="entry name" value="NUCDPKINASE"/>
</dbReference>
<evidence type="ECO:0000256" key="7">
    <source>
        <dbReference type="RuleBase" id="RU004011"/>
    </source>
</evidence>
<dbReference type="PROSITE" id="PS51374">
    <property type="entry name" value="NDPK_LIKE"/>
    <property type="match status" value="1"/>
</dbReference>
<dbReference type="FunFam" id="3.30.70.141:FF:000039">
    <property type="entry name" value="Nucleoside diphosphate kinase B"/>
    <property type="match status" value="1"/>
</dbReference>
<reference evidence="9" key="1">
    <citation type="journal article" date="2020" name="J. Eukaryot. Microbiol.">
        <title>De novo Sequencing, Assembly and Annotation of the Transcriptome for the Free-Living Testate Amoeba Arcella intermedia.</title>
        <authorList>
            <person name="Ribeiro G.M."/>
            <person name="Porfirio-Sousa A.L."/>
            <person name="Maurer-Alcala X.X."/>
            <person name="Katz L.A."/>
            <person name="Lahr D.J.G."/>
        </authorList>
    </citation>
    <scope>NUCLEOTIDE SEQUENCE</scope>
</reference>
<dbReference type="InterPro" id="IPR036850">
    <property type="entry name" value="NDK-like_dom_sf"/>
</dbReference>
<dbReference type="AlphaFoldDB" id="A0A6B2LPQ7"/>
<dbReference type="SMART" id="SM00562">
    <property type="entry name" value="NDK"/>
    <property type="match status" value="1"/>
</dbReference>
<proteinExistence type="inferred from homology"/>
<dbReference type="CDD" id="cd04413">
    <property type="entry name" value="NDPk_I"/>
    <property type="match status" value="1"/>
</dbReference>
<dbReference type="GO" id="GO:0004550">
    <property type="term" value="F:nucleoside diphosphate kinase activity"/>
    <property type="evidence" value="ECO:0007669"/>
    <property type="project" value="UniProtKB-EC"/>
</dbReference>
<evidence type="ECO:0000256" key="1">
    <source>
        <dbReference type="ARBA" id="ARBA00001946"/>
    </source>
</evidence>
<comment type="cofactor">
    <cofactor evidence="1">
        <name>Mg(2+)</name>
        <dbReference type="ChEBI" id="CHEBI:18420"/>
    </cofactor>
</comment>
<feature type="domain" description="Nucleoside diphosphate kinase-like" evidence="8">
    <location>
        <begin position="1"/>
        <end position="107"/>
    </location>
</feature>
<dbReference type="EMBL" id="GIBP01009729">
    <property type="protein sequence ID" value="NDV38698.1"/>
    <property type="molecule type" value="Transcribed_RNA"/>
</dbReference>
<protein>
    <recommendedName>
        <fullName evidence="3">nucleoside-diphosphate kinase</fullName>
        <ecNumber evidence="3">2.7.4.6</ecNumber>
    </recommendedName>
</protein>